<feature type="region of interest" description="Disordered" evidence="1">
    <location>
        <begin position="41"/>
        <end position="80"/>
    </location>
</feature>
<accession>A0AAV2KJ43</accession>
<dbReference type="EMBL" id="OZ035840">
    <property type="protein sequence ID" value="CAL1588112.1"/>
    <property type="molecule type" value="Genomic_DNA"/>
</dbReference>
<evidence type="ECO:0000256" key="1">
    <source>
        <dbReference type="SAM" id="MobiDB-lite"/>
    </source>
</evidence>
<dbReference type="AlphaFoldDB" id="A0AAV2KJ43"/>
<organism evidence="2 3">
    <name type="scientific">Knipowitschia caucasica</name>
    <name type="common">Caucasian dwarf goby</name>
    <name type="synonym">Pomatoschistus caucasicus</name>
    <dbReference type="NCBI Taxonomy" id="637954"/>
    <lineage>
        <taxon>Eukaryota</taxon>
        <taxon>Metazoa</taxon>
        <taxon>Chordata</taxon>
        <taxon>Craniata</taxon>
        <taxon>Vertebrata</taxon>
        <taxon>Euteleostomi</taxon>
        <taxon>Actinopterygii</taxon>
        <taxon>Neopterygii</taxon>
        <taxon>Teleostei</taxon>
        <taxon>Neoteleostei</taxon>
        <taxon>Acanthomorphata</taxon>
        <taxon>Gobiaria</taxon>
        <taxon>Gobiiformes</taxon>
        <taxon>Gobioidei</taxon>
        <taxon>Gobiidae</taxon>
        <taxon>Gobiinae</taxon>
        <taxon>Knipowitschia</taxon>
    </lineage>
</organism>
<evidence type="ECO:0000313" key="2">
    <source>
        <dbReference type="EMBL" id="CAL1588112.1"/>
    </source>
</evidence>
<sequence length="80" mass="8661">MSPYEQHEQLLDSAPPMPCPSLWAVNLSRTEACAINHLLSERGRQGEARPPGQGGGSSHALPAFQSPAPYRHNSDSWSGH</sequence>
<evidence type="ECO:0000313" key="3">
    <source>
        <dbReference type="Proteomes" id="UP001497482"/>
    </source>
</evidence>
<name>A0AAV2KJ43_KNICA</name>
<keyword evidence="3" id="KW-1185">Reference proteome</keyword>
<reference evidence="2 3" key="1">
    <citation type="submission" date="2024-04" db="EMBL/GenBank/DDBJ databases">
        <authorList>
            <person name="Waldvogel A.-M."/>
            <person name="Schoenle A."/>
        </authorList>
    </citation>
    <scope>NUCLEOTIDE SEQUENCE [LARGE SCALE GENOMIC DNA]</scope>
</reference>
<protein>
    <submittedName>
        <fullName evidence="2">Uncharacterized protein</fullName>
    </submittedName>
</protein>
<dbReference type="Proteomes" id="UP001497482">
    <property type="component" value="Chromosome 18"/>
</dbReference>
<gene>
    <name evidence="2" type="ORF">KC01_LOCUS17974</name>
</gene>
<proteinExistence type="predicted"/>